<evidence type="ECO:0000313" key="8">
    <source>
        <dbReference type="EMBL" id="TQL49692.1"/>
    </source>
</evidence>
<keyword evidence="6" id="KW-0472">Membrane</keyword>
<dbReference type="Pfam" id="PF04234">
    <property type="entry name" value="CopC"/>
    <property type="match status" value="1"/>
</dbReference>
<dbReference type="InterPro" id="IPR014755">
    <property type="entry name" value="Cu-Rt/internalin_Ig-like"/>
</dbReference>
<dbReference type="PANTHER" id="PTHR34820">
    <property type="entry name" value="INNER MEMBRANE PROTEIN YEBZ"/>
    <property type="match status" value="1"/>
</dbReference>
<keyword evidence="6" id="KW-1133">Transmembrane helix</keyword>
<dbReference type="GO" id="GO:0030313">
    <property type="term" value="C:cell envelope"/>
    <property type="evidence" value="ECO:0007669"/>
    <property type="project" value="UniProtKB-SubCell"/>
</dbReference>
<dbReference type="Proteomes" id="UP000319516">
    <property type="component" value="Unassembled WGS sequence"/>
</dbReference>
<gene>
    <name evidence="8" type="ORF">FB467_0779</name>
</gene>
<dbReference type="GO" id="GO:0042597">
    <property type="term" value="C:periplasmic space"/>
    <property type="evidence" value="ECO:0007669"/>
    <property type="project" value="InterPro"/>
</dbReference>
<proteinExistence type="predicted"/>
<dbReference type="InterPro" id="IPR032694">
    <property type="entry name" value="CopC/D"/>
</dbReference>
<feature type="domain" description="CopC" evidence="7">
    <location>
        <begin position="35"/>
        <end position="126"/>
    </location>
</feature>
<keyword evidence="3" id="KW-0732">Signal</keyword>
<evidence type="ECO:0000256" key="4">
    <source>
        <dbReference type="ARBA" id="ARBA00023008"/>
    </source>
</evidence>
<evidence type="ECO:0000256" key="5">
    <source>
        <dbReference type="SAM" id="MobiDB-lite"/>
    </source>
</evidence>
<evidence type="ECO:0000259" key="7">
    <source>
        <dbReference type="Pfam" id="PF04234"/>
    </source>
</evidence>
<evidence type="ECO:0000256" key="3">
    <source>
        <dbReference type="ARBA" id="ARBA00022729"/>
    </source>
</evidence>
<feature type="compositionally biased region" description="Low complexity" evidence="5">
    <location>
        <begin position="155"/>
        <end position="176"/>
    </location>
</feature>
<dbReference type="InterPro" id="IPR007348">
    <property type="entry name" value="CopC_dom"/>
</dbReference>
<dbReference type="EMBL" id="VFOP01000001">
    <property type="protein sequence ID" value="TQL49692.1"/>
    <property type="molecule type" value="Genomic_DNA"/>
</dbReference>
<keyword evidence="4" id="KW-0186">Copper</keyword>
<evidence type="ECO:0000256" key="1">
    <source>
        <dbReference type="ARBA" id="ARBA00004196"/>
    </source>
</evidence>
<dbReference type="RefSeq" id="WP_194288355.1">
    <property type="nucleotide sequence ID" value="NZ_BAAAIK010000003.1"/>
</dbReference>
<dbReference type="AlphaFoldDB" id="A0A542YNK5"/>
<comment type="subcellular location">
    <subcellularLocation>
        <location evidence="1">Cell envelope</location>
    </subcellularLocation>
</comment>
<keyword evidence="9" id="KW-1185">Reference proteome</keyword>
<reference evidence="8 9" key="1">
    <citation type="submission" date="2019-06" db="EMBL/GenBank/DDBJ databases">
        <title>Sequencing the genomes of 1000 actinobacteria strains.</title>
        <authorList>
            <person name="Klenk H.-P."/>
        </authorList>
    </citation>
    <scope>NUCLEOTIDE SEQUENCE [LARGE SCALE GENOMIC DNA]</scope>
    <source>
        <strain evidence="8 9">DSM 12335</strain>
    </source>
</reference>
<dbReference type="SUPFAM" id="SSF81296">
    <property type="entry name" value="E set domains"/>
    <property type="match status" value="1"/>
</dbReference>
<name>A0A542YNK5_9MICO</name>
<protein>
    <recommendedName>
        <fullName evidence="7">CopC domain-containing protein</fullName>
    </recommendedName>
</protein>
<keyword evidence="6" id="KW-0812">Transmembrane</keyword>
<dbReference type="PANTHER" id="PTHR34820:SF4">
    <property type="entry name" value="INNER MEMBRANE PROTEIN YEBZ"/>
    <property type="match status" value="1"/>
</dbReference>
<organism evidence="8 9">
    <name type="scientific">Ornithinicoccus hortensis</name>
    <dbReference type="NCBI Taxonomy" id="82346"/>
    <lineage>
        <taxon>Bacteria</taxon>
        <taxon>Bacillati</taxon>
        <taxon>Actinomycetota</taxon>
        <taxon>Actinomycetes</taxon>
        <taxon>Micrococcales</taxon>
        <taxon>Intrasporangiaceae</taxon>
        <taxon>Ornithinicoccus</taxon>
    </lineage>
</organism>
<dbReference type="Gene3D" id="2.60.40.1220">
    <property type="match status" value="1"/>
</dbReference>
<evidence type="ECO:0000256" key="6">
    <source>
        <dbReference type="SAM" id="Phobius"/>
    </source>
</evidence>
<evidence type="ECO:0000313" key="9">
    <source>
        <dbReference type="Proteomes" id="UP000319516"/>
    </source>
</evidence>
<evidence type="ECO:0000256" key="2">
    <source>
        <dbReference type="ARBA" id="ARBA00022723"/>
    </source>
</evidence>
<dbReference type="GO" id="GO:0006825">
    <property type="term" value="P:copper ion transport"/>
    <property type="evidence" value="ECO:0007669"/>
    <property type="project" value="InterPro"/>
</dbReference>
<dbReference type="GO" id="GO:0046688">
    <property type="term" value="P:response to copper ion"/>
    <property type="evidence" value="ECO:0007669"/>
    <property type="project" value="InterPro"/>
</dbReference>
<dbReference type="GO" id="GO:0005886">
    <property type="term" value="C:plasma membrane"/>
    <property type="evidence" value="ECO:0007669"/>
    <property type="project" value="TreeGrafter"/>
</dbReference>
<sequence>MTTFAPALRPMRVGAFGFLLALLLTLITAAPGLAHDSLTDSSPADGDSGPPPTELVLTFSGEIASVGAAVEATGPDGVVSEGAPEVEGFTVTQPLAADLPAGDYQVAWRVTSSDGHPISGEYTFTVEVPADDTESTEEANQTTAPPAGDDDATDPADTATADNETGDTETAAPDAADTTDQEDSGGMPVWTWAVIVVALLGLGAVVVRVVRNSR</sequence>
<dbReference type="InterPro" id="IPR014756">
    <property type="entry name" value="Ig_E-set"/>
</dbReference>
<comment type="caution">
    <text evidence="8">The sequence shown here is derived from an EMBL/GenBank/DDBJ whole genome shotgun (WGS) entry which is preliminary data.</text>
</comment>
<keyword evidence="2" id="KW-0479">Metal-binding</keyword>
<feature type="transmembrane region" description="Helical" evidence="6">
    <location>
        <begin position="189"/>
        <end position="210"/>
    </location>
</feature>
<dbReference type="GO" id="GO:0005507">
    <property type="term" value="F:copper ion binding"/>
    <property type="evidence" value="ECO:0007669"/>
    <property type="project" value="InterPro"/>
</dbReference>
<accession>A0A542YNK5</accession>
<feature type="region of interest" description="Disordered" evidence="5">
    <location>
        <begin position="130"/>
        <end position="184"/>
    </location>
</feature>